<dbReference type="PANTHER" id="PTHR33415:SF12">
    <property type="entry name" value="PROTEIN EMBRYO DEFECTIVE 514"/>
    <property type="match status" value="1"/>
</dbReference>
<feature type="compositionally biased region" description="Basic and acidic residues" evidence="1">
    <location>
        <begin position="146"/>
        <end position="169"/>
    </location>
</feature>
<feature type="compositionally biased region" description="Basic residues" evidence="1">
    <location>
        <begin position="344"/>
        <end position="358"/>
    </location>
</feature>
<dbReference type="Proteomes" id="UP001222027">
    <property type="component" value="Unassembled WGS sequence"/>
</dbReference>
<gene>
    <name evidence="2" type="ORF">OPV22_012603</name>
</gene>
<organism evidence="2 3">
    <name type="scientific">Ensete ventricosum</name>
    <name type="common">Abyssinian banana</name>
    <name type="synonym">Musa ensete</name>
    <dbReference type="NCBI Taxonomy" id="4639"/>
    <lineage>
        <taxon>Eukaryota</taxon>
        <taxon>Viridiplantae</taxon>
        <taxon>Streptophyta</taxon>
        <taxon>Embryophyta</taxon>
        <taxon>Tracheophyta</taxon>
        <taxon>Spermatophyta</taxon>
        <taxon>Magnoliopsida</taxon>
        <taxon>Liliopsida</taxon>
        <taxon>Zingiberales</taxon>
        <taxon>Musaceae</taxon>
        <taxon>Ensete</taxon>
    </lineage>
</organism>
<dbReference type="GO" id="GO:0005634">
    <property type="term" value="C:nucleus"/>
    <property type="evidence" value="ECO:0007669"/>
    <property type="project" value="TreeGrafter"/>
</dbReference>
<reference evidence="2 3" key="1">
    <citation type="submission" date="2022-12" db="EMBL/GenBank/DDBJ databases">
        <title>Chromosome-scale assembly of the Ensete ventricosum genome.</title>
        <authorList>
            <person name="Dussert Y."/>
            <person name="Stocks J."/>
            <person name="Wendawek A."/>
            <person name="Woldeyes F."/>
            <person name="Nichols R.A."/>
            <person name="Borrell J.S."/>
        </authorList>
    </citation>
    <scope>NUCLEOTIDE SEQUENCE [LARGE SCALE GENOMIC DNA]</scope>
    <source>
        <strain evidence="3">cv. Maze</strain>
        <tissue evidence="2">Seeds</tissue>
    </source>
</reference>
<feature type="compositionally biased region" description="Acidic residues" evidence="1">
    <location>
        <begin position="131"/>
        <end position="145"/>
    </location>
</feature>
<feature type="compositionally biased region" description="Basic and acidic residues" evidence="1">
    <location>
        <begin position="110"/>
        <end position="130"/>
    </location>
</feature>
<dbReference type="FunFam" id="3.10.450.40:FF:000016">
    <property type="entry name" value="Predicted protein"/>
    <property type="match status" value="1"/>
</dbReference>
<feature type="region of interest" description="Disordered" evidence="1">
    <location>
        <begin position="323"/>
        <end position="358"/>
    </location>
</feature>
<evidence type="ECO:0000256" key="1">
    <source>
        <dbReference type="SAM" id="MobiDB-lite"/>
    </source>
</evidence>
<feature type="region of interest" description="Disordered" evidence="1">
    <location>
        <begin position="1"/>
        <end position="206"/>
    </location>
</feature>
<proteinExistence type="predicted"/>
<dbReference type="InterPro" id="IPR044673">
    <property type="entry name" value="DCL-like"/>
</dbReference>
<dbReference type="GO" id="GO:0009658">
    <property type="term" value="P:chloroplast organization"/>
    <property type="evidence" value="ECO:0007669"/>
    <property type="project" value="TreeGrafter"/>
</dbReference>
<dbReference type="EMBL" id="JAQQAF010000004">
    <property type="protein sequence ID" value="KAJ8490882.1"/>
    <property type="molecule type" value="Genomic_DNA"/>
</dbReference>
<accession>A0AAV8QTM6</accession>
<sequence length="358" mass="38981">MAEELPGSSPQYAKGDGAAEEDMEVETGPVEDQPDGAENGAVNGGGGSKREREKGAAEAAAEGLEDGSVSKKPKVETRSFEEERLEKVEGKGEGGADMEEGGGEDEEFEGDKARSFDEERMEKLDRKGEGGEDLEGGDGDDDEEFVGDKARSVEEERMQKVEEKGKGTEDLEGGDDDEKEFKGEEEGGGDLEEGGGDVEKETSGVSVGPKVFTSSVEMFEYFFKLLHTWSPNLDLNKYEYMMLHDLLKKGHPEPTKKIGVGIQAFQVRYHPAWKSRCFFLVRVDETVDDFSFRKCVDNILPLPENMKARLSSCGNKVMDHKKAWSNQKGGRGGRGRGGRGGGGGRRRGRGGKGGGFRK</sequence>
<dbReference type="Gene3D" id="3.10.450.40">
    <property type="match status" value="1"/>
</dbReference>
<dbReference type="GO" id="GO:1901259">
    <property type="term" value="P:chloroplast rRNA processing"/>
    <property type="evidence" value="ECO:0007669"/>
    <property type="project" value="TreeGrafter"/>
</dbReference>
<evidence type="ECO:0008006" key="4">
    <source>
        <dbReference type="Google" id="ProtNLM"/>
    </source>
</evidence>
<dbReference type="GO" id="GO:0017126">
    <property type="term" value="P:nucleologenesis"/>
    <property type="evidence" value="ECO:0007669"/>
    <property type="project" value="TreeGrafter"/>
</dbReference>
<feature type="compositionally biased region" description="Basic and acidic residues" evidence="1">
    <location>
        <begin position="73"/>
        <end position="94"/>
    </location>
</feature>
<dbReference type="PANTHER" id="PTHR33415">
    <property type="entry name" value="PROTEIN EMBRYO DEFECTIVE 514"/>
    <property type="match status" value="1"/>
</dbReference>
<feature type="compositionally biased region" description="Acidic residues" evidence="1">
    <location>
        <begin position="186"/>
        <end position="196"/>
    </location>
</feature>
<evidence type="ECO:0000313" key="2">
    <source>
        <dbReference type="EMBL" id="KAJ8490882.1"/>
    </source>
</evidence>
<protein>
    <recommendedName>
        <fullName evidence="4">Protein DCL, chloroplastic</fullName>
    </recommendedName>
</protein>
<name>A0AAV8QTM6_ENSVE</name>
<dbReference type="GO" id="GO:0009507">
    <property type="term" value="C:chloroplast"/>
    <property type="evidence" value="ECO:0007669"/>
    <property type="project" value="TreeGrafter"/>
</dbReference>
<keyword evidence="3" id="KW-1185">Reference proteome</keyword>
<dbReference type="Pfam" id="PF11523">
    <property type="entry name" value="DUF3223"/>
    <property type="match status" value="1"/>
</dbReference>
<evidence type="ECO:0000313" key="3">
    <source>
        <dbReference type="Proteomes" id="UP001222027"/>
    </source>
</evidence>
<feature type="compositionally biased region" description="Acidic residues" evidence="1">
    <location>
        <begin position="96"/>
        <end position="109"/>
    </location>
</feature>
<comment type="caution">
    <text evidence="2">The sequence shown here is derived from an EMBL/GenBank/DDBJ whole genome shotgun (WGS) entry which is preliminary data.</text>
</comment>
<dbReference type="AlphaFoldDB" id="A0AAV8QTM6"/>